<reference evidence="1 2" key="1">
    <citation type="submission" date="2019-05" db="EMBL/GenBank/DDBJ databases">
        <title>Draft genome sequence of Nonomuraea turkmeniaca DSM 43926.</title>
        <authorList>
            <person name="Saricaoglu S."/>
            <person name="Isik K."/>
        </authorList>
    </citation>
    <scope>NUCLEOTIDE SEQUENCE [LARGE SCALE GENOMIC DNA]</scope>
    <source>
        <strain evidence="1 2">DSM 43926</strain>
    </source>
</reference>
<name>A0A5S4FAI2_9ACTN</name>
<dbReference type="SUPFAM" id="SSF56219">
    <property type="entry name" value="DNase I-like"/>
    <property type="match status" value="1"/>
</dbReference>
<sequence length="67" mass="7235">MNHLETRIPGLGPVHVVNTHLAPSAPAIRVQEAQTFGLFKHPTIAMGDWNARATNDPAVPPTLERSS</sequence>
<dbReference type="RefSeq" id="WP_138669523.1">
    <property type="nucleotide sequence ID" value="NZ_VCKY01000114.1"/>
</dbReference>
<keyword evidence="2" id="KW-1185">Reference proteome</keyword>
<dbReference type="AlphaFoldDB" id="A0A5S4FAI2"/>
<dbReference type="Proteomes" id="UP000309128">
    <property type="component" value="Unassembled WGS sequence"/>
</dbReference>
<gene>
    <name evidence="1" type="ORF">ETD86_29530</name>
</gene>
<dbReference type="EMBL" id="VCKY01000114">
    <property type="protein sequence ID" value="TMR14089.1"/>
    <property type="molecule type" value="Genomic_DNA"/>
</dbReference>
<evidence type="ECO:0000313" key="1">
    <source>
        <dbReference type="EMBL" id="TMR14089.1"/>
    </source>
</evidence>
<protein>
    <recommendedName>
        <fullName evidence="3">Endonuclease/exonuclease/phosphatase domain-containing protein</fullName>
    </recommendedName>
</protein>
<proteinExistence type="predicted"/>
<comment type="caution">
    <text evidence="1">The sequence shown here is derived from an EMBL/GenBank/DDBJ whole genome shotgun (WGS) entry which is preliminary data.</text>
</comment>
<dbReference type="Gene3D" id="3.60.10.10">
    <property type="entry name" value="Endonuclease/exonuclease/phosphatase"/>
    <property type="match status" value="1"/>
</dbReference>
<organism evidence="1 2">
    <name type="scientific">Nonomuraea turkmeniaca</name>
    <dbReference type="NCBI Taxonomy" id="103838"/>
    <lineage>
        <taxon>Bacteria</taxon>
        <taxon>Bacillati</taxon>
        <taxon>Actinomycetota</taxon>
        <taxon>Actinomycetes</taxon>
        <taxon>Streptosporangiales</taxon>
        <taxon>Streptosporangiaceae</taxon>
        <taxon>Nonomuraea</taxon>
    </lineage>
</organism>
<dbReference type="InterPro" id="IPR036691">
    <property type="entry name" value="Endo/exonu/phosph_ase_sf"/>
</dbReference>
<evidence type="ECO:0008006" key="3">
    <source>
        <dbReference type="Google" id="ProtNLM"/>
    </source>
</evidence>
<accession>A0A5S4FAI2</accession>
<dbReference type="OrthoDB" id="9787701at2"/>
<evidence type="ECO:0000313" key="2">
    <source>
        <dbReference type="Proteomes" id="UP000309128"/>
    </source>
</evidence>